<dbReference type="Pfam" id="PF12680">
    <property type="entry name" value="SnoaL_2"/>
    <property type="match status" value="1"/>
</dbReference>
<accession>I0KBD8</accession>
<name>I0KBD8_9BACT</name>
<organism evidence="2 3">
    <name type="scientific">Fibrella aestuarina BUZ 2</name>
    <dbReference type="NCBI Taxonomy" id="1166018"/>
    <lineage>
        <taxon>Bacteria</taxon>
        <taxon>Pseudomonadati</taxon>
        <taxon>Bacteroidota</taxon>
        <taxon>Cytophagia</taxon>
        <taxon>Cytophagales</taxon>
        <taxon>Spirosomataceae</taxon>
        <taxon>Fibrella</taxon>
    </lineage>
</organism>
<dbReference type="eggNOG" id="COG3631">
    <property type="taxonomic scope" value="Bacteria"/>
</dbReference>
<evidence type="ECO:0000313" key="3">
    <source>
        <dbReference type="Proteomes" id="UP000011058"/>
    </source>
</evidence>
<feature type="domain" description="SnoaL-like" evidence="1">
    <location>
        <begin position="22"/>
        <end position="122"/>
    </location>
</feature>
<dbReference type="EMBL" id="HE796683">
    <property type="protein sequence ID" value="CCH01441.1"/>
    <property type="molecule type" value="Genomic_DNA"/>
</dbReference>
<dbReference type="STRING" id="1166018.FAES_3433"/>
<dbReference type="KEGG" id="fae:FAES_3433"/>
<reference evidence="2 3" key="1">
    <citation type="journal article" date="2012" name="J. Bacteriol.">
        <title>Genome Sequence of Fibrella aestuarina BUZ 2T, a Filamentous Marine Bacterium.</title>
        <authorList>
            <person name="Filippini M."/>
            <person name="Qi W."/>
            <person name="Blom J."/>
            <person name="Goesmann A."/>
            <person name="Smits T.H."/>
            <person name="Bagheri H.C."/>
        </authorList>
    </citation>
    <scope>NUCLEOTIDE SEQUENCE [LARGE SCALE GENOMIC DNA]</scope>
    <source>
        <strain evidence="3">BUZ 2T</strain>
    </source>
</reference>
<dbReference type="InterPro" id="IPR037401">
    <property type="entry name" value="SnoaL-like"/>
</dbReference>
<evidence type="ECO:0000313" key="2">
    <source>
        <dbReference type="EMBL" id="CCH01441.1"/>
    </source>
</evidence>
<sequence length="172" mass="19398">MFVVQRGEEPPHPMTATQQLLTTFYEAFQRKDYATMQACYADTAVFNDPAFPNLNAAQVRAMWEMLIRQGKDMQLTYRVLDADETTGHAEWTATYTFSKTGRPVVNQVRSSFTFADGKIVSHTDQFDFHTWAKQALGLTGLLLGWTSFLQQKVQQTALGSLAAFMNKGQQPS</sequence>
<dbReference type="Gene3D" id="3.10.450.50">
    <property type="match status" value="1"/>
</dbReference>
<proteinExistence type="predicted"/>
<dbReference type="InterPro" id="IPR032710">
    <property type="entry name" value="NTF2-like_dom_sf"/>
</dbReference>
<dbReference type="PATRIC" id="fig|1166018.3.peg.5209"/>
<dbReference type="AlphaFoldDB" id="I0KBD8"/>
<keyword evidence="3" id="KW-1185">Reference proteome</keyword>
<dbReference type="HOGENOM" id="CLU_120970_0_0_10"/>
<gene>
    <name evidence="2" type="ORF">FAES_3433</name>
</gene>
<dbReference type="SUPFAM" id="SSF54427">
    <property type="entry name" value="NTF2-like"/>
    <property type="match status" value="1"/>
</dbReference>
<dbReference type="Proteomes" id="UP000011058">
    <property type="component" value="Chromosome"/>
</dbReference>
<dbReference type="RefSeq" id="WP_015332540.1">
    <property type="nucleotide sequence ID" value="NC_020054.1"/>
</dbReference>
<protein>
    <recommendedName>
        <fullName evidence="1">SnoaL-like domain-containing protein</fullName>
    </recommendedName>
</protein>
<evidence type="ECO:0000259" key="1">
    <source>
        <dbReference type="Pfam" id="PF12680"/>
    </source>
</evidence>